<name>A0A4U1JES2_9BACT</name>
<proteinExistence type="predicted"/>
<accession>A0A4U1JES2</accession>
<keyword evidence="2" id="KW-1185">Reference proteome</keyword>
<dbReference type="Proteomes" id="UP000309215">
    <property type="component" value="Unassembled WGS sequence"/>
</dbReference>
<dbReference type="AlphaFoldDB" id="A0A4U1JES2"/>
<dbReference type="EMBL" id="SSMQ01000009">
    <property type="protein sequence ID" value="TKD09667.1"/>
    <property type="molecule type" value="Genomic_DNA"/>
</dbReference>
<gene>
    <name evidence="1" type="ORF">E8A74_10825</name>
</gene>
<sequence length="314" mass="32854">MLSEGSALAAGARSLLDVGGQAELAALVERSAVELVGEADRWSMGAREVRAYRVVLTVSAEDHVLLTAHPNRLSTLRDAFAAAARTPETELGGLSLVLALPPTGAGFHRHAYRDAPAARAEPPPPPAAVLGGAAELCKARKNREAEGILRRASMEQSYVQAAARSMRRFLLRLDPADFARIEREPPLAESLTSAVRDAAATADDPASAVHFGLRLDGPVPELPEPEARLAHSLAGKGAVCVPITRPDGETWLAVIGASGVVLVELVPGPDKAMVTRGEVKVPRLRVSADVLVSAERADVASALIVAALGASKIR</sequence>
<evidence type="ECO:0000313" key="1">
    <source>
        <dbReference type="EMBL" id="TKD09667.1"/>
    </source>
</evidence>
<dbReference type="RefSeq" id="WP_136928890.1">
    <property type="nucleotide sequence ID" value="NZ_SSMQ01000009.1"/>
</dbReference>
<reference evidence="1 2" key="1">
    <citation type="submission" date="2019-04" db="EMBL/GenBank/DDBJ databases">
        <authorList>
            <person name="Li Y."/>
            <person name="Wang J."/>
        </authorList>
    </citation>
    <scope>NUCLEOTIDE SEQUENCE [LARGE SCALE GENOMIC DNA]</scope>
    <source>
        <strain evidence="1 2">DSM 14668</strain>
    </source>
</reference>
<comment type="caution">
    <text evidence="1">The sequence shown here is derived from an EMBL/GenBank/DDBJ whole genome shotgun (WGS) entry which is preliminary data.</text>
</comment>
<organism evidence="1 2">
    <name type="scientific">Polyangium fumosum</name>
    <dbReference type="NCBI Taxonomy" id="889272"/>
    <lineage>
        <taxon>Bacteria</taxon>
        <taxon>Pseudomonadati</taxon>
        <taxon>Myxococcota</taxon>
        <taxon>Polyangia</taxon>
        <taxon>Polyangiales</taxon>
        <taxon>Polyangiaceae</taxon>
        <taxon>Polyangium</taxon>
    </lineage>
</organism>
<dbReference type="OrthoDB" id="5519906at2"/>
<evidence type="ECO:0000313" key="2">
    <source>
        <dbReference type="Proteomes" id="UP000309215"/>
    </source>
</evidence>
<protein>
    <submittedName>
        <fullName evidence="1">Uncharacterized protein</fullName>
    </submittedName>
</protein>